<evidence type="ECO:0000256" key="4">
    <source>
        <dbReference type="ARBA" id="ARBA00023163"/>
    </source>
</evidence>
<dbReference type="GO" id="GO:0003700">
    <property type="term" value="F:DNA-binding transcription factor activity"/>
    <property type="evidence" value="ECO:0007669"/>
    <property type="project" value="InterPro"/>
</dbReference>
<keyword evidence="4" id="KW-0804">Transcription</keyword>
<name>A0A937CV18_9BURK</name>
<dbReference type="PANTHER" id="PTHR30126:SF98">
    <property type="entry name" value="HTH-TYPE TRANSCRIPTIONAL ACTIVATOR BAUR"/>
    <property type="match status" value="1"/>
</dbReference>
<dbReference type="PANTHER" id="PTHR30126">
    <property type="entry name" value="HTH-TYPE TRANSCRIPTIONAL REGULATOR"/>
    <property type="match status" value="1"/>
</dbReference>
<dbReference type="InterPro" id="IPR005119">
    <property type="entry name" value="LysR_subst-bd"/>
</dbReference>
<protein>
    <submittedName>
        <fullName evidence="6">LysR family transcriptional regulator</fullName>
    </submittedName>
</protein>
<dbReference type="InterPro" id="IPR036390">
    <property type="entry name" value="WH_DNA-bd_sf"/>
</dbReference>
<dbReference type="InterPro" id="IPR000847">
    <property type="entry name" value="LysR_HTH_N"/>
</dbReference>
<evidence type="ECO:0000256" key="2">
    <source>
        <dbReference type="ARBA" id="ARBA00023015"/>
    </source>
</evidence>
<dbReference type="SUPFAM" id="SSF53850">
    <property type="entry name" value="Periplasmic binding protein-like II"/>
    <property type="match status" value="1"/>
</dbReference>
<feature type="domain" description="HTH lysR-type" evidence="5">
    <location>
        <begin position="1"/>
        <end position="58"/>
    </location>
</feature>
<dbReference type="AlphaFoldDB" id="A0A937CV18"/>
<dbReference type="Pfam" id="PF00126">
    <property type="entry name" value="HTH_1"/>
    <property type="match status" value="1"/>
</dbReference>
<dbReference type="Gene3D" id="3.40.190.10">
    <property type="entry name" value="Periplasmic binding protein-like II"/>
    <property type="match status" value="2"/>
</dbReference>
<dbReference type="Pfam" id="PF03466">
    <property type="entry name" value="LysR_substrate"/>
    <property type="match status" value="1"/>
</dbReference>
<sequence length="311" mass="34344">MDLRRLEHFLALCEHGTFHRAAEAVHLSQSALSRSIQGLEEDLEVPLFDRLTQGTVLTPAGRQLLPAIRKLLADARDLRRQAGLCRLGDLAEIRLGTSPTPGAVLMRPLMLEVTRFRPGLRMHARIDSNEDLLGGLQEERFDLVVLDATFLESPEGLDIEQLHPQAGGFLVRQGHPLAQRRDLDVEEIHGFPVAAVSSTAAFARRLVEALGPGAHPARLVTHFCDSYQVQRDLALRTDTVILSLYSIVQEEIDAGTIVPLHIRTRSAMPMGLYAMVRLADRTSSPSLDFVRERIRRVFAGEGSPAPGASRP</sequence>
<dbReference type="FunFam" id="1.10.10.10:FF:000001">
    <property type="entry name" value="LysR family transcriptional regulator"/>
    <property type="match status" value="1"/>
</dbReference>
<dbReference type="GO" id="GO:0000976">
    <property type="term" value="F:transcription cis-regulatory region binding"/>
    <property type="evidence" value="ECO:0007669"/>
    <property type="project" value="TreeGrafter"/>
</dbReference>
<dbReference type="PROSITE" id="PS50931">
    <property type="entry name" value="HTH_LYSR"/>
    <property type="match status" value="1"/>
</dbReference>
<proteinExistence type="inferred from homology"/>
<dbReference type="SUPFAM" id="SSF46785">
    <property type="entry name" value="Winged helix' DNA-binding domain"/>
    <property type="match status" value="1"/>
</dbReference>
<gene>
    <name evidence="6" type="ORF">JJ685_15460</name>
</gene>
<evidence type="ECO:0000259" key="5">
    <source>
        <dbReference type="PROSITE" id="PS50931"/>
    </source>
</evidence>
<evidence type="ECO:0000313" key="7">
    <source>
        <dbReference type="Proteomes" id="UP000599109"/>
    </source>
</evidence>
<dbReference type="PRINTS" id="PR00039">
    <property type="entry name" value="HTHLYSR"/>
</dbReference>
<keyword evidence="3" id="KW-0238">DNA-binding</keyword>
<comment type="similarity">
    <text evidence="1">Belongs to the LysR transcriptional regulatory family.</text>
</comment>
<dbReference type="Gene3D" id="1.10.10.10">
    <property type="entry name" value="Winged helix-like DNA-binding domain superfamily/Winged helix DNA-binding domain"/>
    <property type="match status" value="1"/>
</dbReference>
<dbReference type="InterPro" id="IPR036388">
    <property type="entry name" value="WH-like_DNA-bd_sf"/>
</dbReference>
<comment type="caution">
    <text evidence="6">The sequence shown here is derived from an EMBL/GenBank/DDBJ whole genome shotgun (WGS) entry which is preliminary data.</text>
</comment>
<organism evidence="6 7">
    <name type="scientific">Ramlibacter monticola</name>
    <dbReference type="NCBI Taxonomy" id="1926872"/>
    <lineage>
        <taxon>Bacteria</taxon>
        <taxon>Pseudomonadati</taxon>
        <taxon>Pseudomonadota</taxon>
        <taxon>Betaproteobacteria</taxon>
        <taxon>Burkholderiales</taxon>
        <taxon>Comamonadaceae</taxon>
        <taxon>Ramlibacter</taxon>
    </lineage>
</organism>
<dbReference type="Proteomes" id="UP000599109">
    <property type="component" value="Unassembled WGS sequence"/>
</dbReference>
<keyword evidence="2" id="KW-0805">Transcription regulation</keyword>
<accession>A0A937CV18</accession>
<evidence type="ECO:0000256" key="3">
    <source>
        <dbReference type="ARBA" id="ARBA00023125"/>
    </source>
</evidence>
<keyword evidence="7" id="KW-1185">Reference proteome</keyword>
<dbReference type="EMBL" id="JAEQNE010000003">
    <property type="protein sequence ID" value="MBL0392537.1"/>
    <property type="molecule type" value="Genomic_DNA"/>
</dbReference>
<dbReference type="RefSeq" id="WP_201675157.1">
    <property type="nucleotide sequence ID" value="NZ_JAEQNE010000003.1"/>
</dbReference>
<evidence type="ECO:0000313" key="6">
    <source>
        <dbReference type="EMBL" id="MBL0392537.1"/>
    </source>
</evidence>
<reference evidence="6 7" key="1">
    <citation type="journal article" date="2017" name="Int. J. Syst. Evol. Microbiol.">
        <title>Ramlibacter monticola sp. nov., isolated from forest soil.</title>
        <authorList>
            <person name="Chaudhary D.K."/>
            <person name="Kim J."/>
        </authorList>
    </citation>
    <scope>NUCLEOTIDE SEQUENCE [LARGE SCALE GENOMIC DNA]</scope>
    <source>
        <strain evidence="6 7">KACC 19175</strain>
    </source>
</reference>
<evidence type="ECO:0000256" key="1">
    <source>
        <dbReference type="ARBA" id="ARBA00009437"/>
    </source>
</evidence>